<gene>
    <name evidence="1" type="ORF">XF5B_78370</name>
    <name evidence="2" type="ORF">XF6B_78080</name>
</gene>
<organism evidence="2">
    <name type="scientific">Bradyrhizobium diazoefficiens</name>
    <dbReference type="NCBI Taxonomy" id="1355477"/>
    <lineage>
        <taxon>Bacteria</taxon>
        <taxon>Pseudomonadati</taxon>
        <taxon>Pseudomonadota</taxon>
        <taxon>Alphaproteobacteria</taxon>
        <taxon>Hyphomicrobiales</taxon>
        <taxon>Nitrobacteraceae</taxon>
        <taxon>Bradyrhizobium</taxon>
    </lineage>
</organism>
<reference evidence="2" key="2">
    <citation type="submission" date="2020-05" db="EMBL/GenBank/DDBJ databases">
        <title>Complete genome sequence of Bradyrhizobium diazoefficiens XF6 isolated from soybean nodule.</title>
        <authorList>
            <person name="Noda R."/>
            <person name="Kakizaki K."/>
            <person name="Minamisawa K."/>
        </authorList>
    </citation>
    <scope>NUCLEOTIDE SEQUENCE</scope>
    <source>
        <strain evidence="2">XF6</strain>
    </source>
</reference>
<dbReference type="EMBL" id="AP023096">
    <property type="protein sequence ID" value="BCE69009.1"/>
    <property type="molecule type" value="Genomic_DNA"/>
</dbReference>
<accession>A0A810AZ73</accession>
<evidence type="ECO:0000313" key="1">
    <source>
        <dbReference type="EMBL" id="BCE60325.1"/>
    </source>
</evidence>
<name>A0A810AZ73_9BRAD</name>
<proteinExistence type="predicted"/>
<reference evidence="1" key="1">
    <citation type="submission" date="2020-05" db="EMBL/GenBank/DDBJ databases">
        <title>Complete genome sequence of Bradyrhizobium diazoefficiens XF5 isolated from soybean nodule.</title>
        <authorList>
            <person name="Noda R."/>
            <person name="Kakizaki K."/>
            <person name="Minamisawa K."/>
        </authorList>
    </citation>
    <scope>NUCLEOTIDE SEQUENCE</scope>
    <source>
        <strain evidence="1">XF5</strain>
    </source>
</reference>
<sequence length="80" mass="8791">MTDVIAFPHTAPQQPASLAGVDDMPKKIEPRPAYSFDMFQAETRGMVLIDACVPTAVAIEFMRLLVESREVAPPLLPHLT</sequence>
<protein>
    <submittedName>
        <fullName evidence="2">Uncharacterized protein</fullName>
    </submittedName>
</protein>
<dbReference type="AlphaFoldDB" id="A0A810AZ73"/>
<evidence type="ECO:0000313" key="2">
    <source>
        <dbReference type="EMBL" id="BCE69009.1"/>
    </source>
</evidence>
<dbReference type="EMBL" id="AP023095">
    <property type="protein sequence ID" value="BCE60325.1"/>
    <property type="molecule type" value="Genomic_DNA"/>
</dbReference>